<dbReference type="Pfam" id="PF07148">
    <property type="entry name" value="MalM"/>
    <property type="match status" value="1"/>
</dbReference>
<dbReference type="PROSITE" id="PS51257">
    <property type="entry name" value="PROKAR_LIPOPROTEIN"/>
    <property type="match status" value="1"/>
</dbReference>
<dbReference type="InterPro" id="IPR010794">
    <property type="entry name" value="MalM"/>
</dbReference>
<protein>
    <submittedName>
        <fullName evidence="1">Uncharacterized protein</fullName>
    </submittedName>
</protein>
<sequence length="312" mass="34499">MRLNVLLSSVVLIVGCAQQQGQSQSDEYDQIGLSASASSACCVTLKELDYEQVDFSGEYWLNINSQSQVVRLETGTTFVHGMKLPDADKDISVQVSSYIQDSVFVPSIVVLDSNYNVVDYIADETIQYQARSLLSPERYYGAFDLPKSYSDNREPSYLLVITTDQQLNTKTPKEKPSQDAIRSGDVSANIIENTEAYTLHASTGRVLVDIDFDDSHTEVAIQRREDSIAKVTGTSAIVTLPVDKNETDTAAELLQNSVDMSAEGMMNQLIVKSVKLGELDQALLYLEEANSRGYRSSKEVYLKALQSQLSND</sequence>
<dbReference type="AlphaFoldDB" id="A0A7Z2T3B1"/>
<name>A0A7Z2T3B1_9VIBR</name>
<dbReference type="EMBL" id="CP047475">
    <property type="protein sequence ID" value="QIA63457.1"/>
    <property type="molecule type" value="Genomic_DNA"/>
</dbReference>
<keyword evidence="2" id="KW-1185">Reference proteome</keyword>
<evidence type="ECO:0000313" key="1">
    <source>
        <dbReference type="EMBL" id="QIA63457.1"/>
    </source>
</evidence>
<dbReference type="Proteomes" id="UP000464262">
    <property type="component" value="Chromosome 1"/>
</dbReference>
<dbReference type="GO" id="GO:0042597">
    <property type="term" value="C:periplasmic space"/>
    <property type="evidence" value="ECO:0007669"/>
    <property type="project" value="InterPro"/>
</dbReference>
<dbReference type="KEGG" id="vas:GT360_07970"/>
<accession>A0A7Z2T3B1</accession>
<proteinExistence type="predicted"/>
<organism evidence="1 2">
    <name type="scientific">Vibrio astriarenae</name>
    <dbReference type="NCBI Taxonomy" id="1481923"/>
    <lineage>
        <taxon>Bacteria</taxon>
        <taxon>Pseudomonadati</taxon>
        <taxon>Pseudomonadota</taxon>
        <taxon>Gammaproteobacteria</taxon>
        <taxon>Vibrionales</taxon>
        <taxon>Vibrionaceae</taxon>
        <taxon>Vibrio</taxon>
    </lineage>
</organism>
<dbReference type="GO" id="GO:0008643">
    <property type="term" value="P:carbohydrate transport"/>
    <property type="evidence" value="ECO:0007669"/>
    <property type="project" value="InterPro"/>
</dbReference>
<gene>
    <name evidence="1" type="ORF">GT360_07970</name>
</gene>
<reference evidence="1 2" key="1">
    <citation type="submission" date="2020-01" db="EMBL/GenBank/DDBJ databases">
        <title>Whole genome and functional gene identification of agarase of Vibrio HN897.</title>
        <authorList>
            <person name="Liu Y."/>
            <person name="Zhao Z."/>
        </authorList>
    </citation>
    <scope>NUCLEOTIDE SEQUENCE [LARGE SCALE GENOMIC DNA]</scope>
    <source>
        <strain evidence="1 2">HN897</strain>
    </source>
</reference>
<dbReference type="RefSeq" id="WP_164648350.1">
    <property type="nucleotide sequence ID" value="NZ_CP047475.1"/>
</dbReference>
<evidence type="ECO:0000313" key="2">
    <source>
        <dbReference type="Proteomes" id="UP000464262"/>
    </source>
</evidence>